<accession>A0ABR0QI34</accession>
<proteinExistence type="predicted"/>
<name>A0ABR0QI34_GOSAR</name>
<gene>
    <name evidence="1" type="ORF">PVK06_007725</name>
</gene>
<reference evidence="1 2" key="1">
    <citation type="submission" date="2023-03" db="EMBL/GenBank/DDBJ databases">
        <title>WGS of Gossypium arboreum.</title>
        <authorList>
            <person name="Yu D."/>
        </authorList>
    </citation>
    <scope>NUCLEOTIDE SEQUENCE [LARGE SCALE GENOMIC DNA]</scope>
    <source>
        <tissue evidence="1">Leaf</tissue>
    </source>
</reference>
<evidence type="ECO:0000313" key="1">
    <source>
        <dbReference type="EMBL" id="KAK5838975.1"/>
    </source>
</evidence>
<dbReference type="EMBL" id="JARKNE010000003">
    <property type="protein sequence ID" value="KAK5838975.1"/>
    <property type="molecule type" value="Genomic_DNA"/>
</dbReference>
<sequence length="81" mass="9005">MDIEALMEGEYEAIAAAGARMQPGCSSHKMLRVEWGFQSTEESSGSRLVHCRQGKGLVNPGREFTLPALPTHHQSLQHQWT</sequence>
<dbReference type="Proteomes" id="UP001358586">
    <property type="component" value="Chromosome 3"/>
</dbReference>
<keyword evidence="2" id="KW-1185">Reference proteome</keyword>
<organism evidence="1 2">
    <name type="scientific">Gossypium arboreum</name>
    <name type="common">Tree cotton</name>
    <name type="synonym">Gossypium nanking</name>
    <dbReference type="NCBI Taxonomy" id="29729"/>
    <lineage>
        <taxon>Eukaryota</taxon>
        <taxon>Viridiplantae</taxon>
        <taxon>Streptophyta</taxon>
        <taxon>Embryophyta</taxon>
        <taxon>Tracheophyta</taxon>
        <taxon>Spermatophyta</taxon>
        <taxon>Magnoliopsida</taxon>
        <taxon>eudicotyledons</taxon>
        <taxon>Gunneridae</taxon>
        <taxon>Pentapetalae</taxon>
        <taxon>rosids</taxon>
        <taxon>malvids</taxon>
        <taxon>Malvales</taxon>
        <taxon>Malvaceae</taxon>
        <taxon>Malvoideae</taxon>
        <taxon>Gossypium</taxon>
    </lineage>
</organism>
<protein>
    <submittedName>
        <fullName evidence="1">Uncharacterized protein</fullName>
    </submittedName>
</protein>
<evidence type="ECO:0000313" key="2">
    <source>
        <dbReference type="Proteomes" id="UP001358586"/>
    </source>
</evidence>
<comment type="caution">
    <text evidence="1">The sequence shown here is derived from an EMBL/GenBank/DDBJ whole genome shotgun (WGS) entry which is preliminary data.</text>
</comment>